<reference evidence="3" key="1">
    <citation type="submission" date="2022-12" db="EMBL/GenBank/DDBJ databases">
        <title>Chromosome-level genome assembly of the bean flower thrips Megalurothrips usitatus.</title>
        <authorList>
            <person name="Ma L."/>
            <person name="Liu Q."/>
            <person name="Li H."/>
            <person name="Cai W."/>
        </authorList>
    </citation>
    <scope>NUCLEOTIDE SEQUENCE</scope>
    <source>
        <strain evidence="3">Cailab_2022a</strain>
    </source>
</reference>
<dbReference type="Proteomes" id="UP001075354">
    <property type="component" value="Unassembled WGS sequence"/>
</dbReference>
<accession>A0AAV7WZQ4</accession>
<dbReference type="EMBL" id="JAPTSV010000786">
    <property type="protein sequence ID" value="KAJ1519100.1"/>
    <property type="molecule type" value="Genomic_DNA"/>
</dbReference>
<name>A0AAV7WZQ4_9NEOP</name>
<feature type="region of interest" description="Disordered" evidence="1">
    <location>
        <begin position="1"/>
        <end position="34"/>
    </location>
</feature>
<keyword evidence="2" id="KW-1133">Transmembrane helix</keyword>
<keyword evidence="2" id="KW-0472">Membrane</keyword>
<organism evidence="3 4">
    <name type="scientific">Megalurothrips usitatus</name>
    <name type="common">bean blossom thrips</name>
    <dbReference type="NCBI Taxonomy" id="439358"/>
    <lineage>
        <taxon>Eukaryota</taxon>
        <taxon>Metazoa</taxon>
        <taxon>Ecdysozoa</taxon>
        <taxon>Arthropoda</taxon>
        <taxon>Hexapoda</taxon>
        <taxon>Insecta</taxon>
        <taxon>Pterygota</taxon>
        <taxon>Neoptera</taxon>
        <taxon>Paraneoptera</taxon>
        <taxon>Thysanoptera</taxon>
        <taxon>Terebrantia</taxon>
        <taxon>Thripoidea</taxon>
        <taxon>Thripidae</taxon>
        <taxon>Megalurothrips</taxon>
    </lineage>
</organism>
<comment type="caution">
    <text evidence="3">The sequence shown here is derived from an EMBL/GenBank/DDBJ whole genome shotgun (WGS) entry which is preliminary data.</text>
</comment>
<protein>
    <submittedName>
        <fullName evidence="3">Uncharacterized protein</fullName>
    </submittedName>
</protein>
<sequence length="165" mass="17814">MSKGNSDQQYAKSATSNMAAAQPWSPPREPPPPYYEFVTQHGQPQVVAVAPPATAFGTCTVVSTGVPAPSAQGSNVTYYAASTSPVGGGRGVIIRYQNLHTAQKIVLVIFCMMFACILVGIITAVTLAVKSHIEFDKRWKDREHGFWSLTNPDHPSYASTKQTKT</sequence>
<feature type="compositionally biased region" description="Pro residues" evidence="1">
    <location>
        <begin position="24"/>
        <end position="34"/>
    </location>
</feature>
<gene>
    <name evidence="3" type="ORF">ONE63_011341</name>
</gene>
<feature type="compositionally biased region" description="Polar residues" evidence="1">
    <location>
        <begin position="1"/>
        <end position="19"/>
    </location>
</feature>
<feature type="transmembrane region" description="Helical" evidence="2">
    <location>
        <begin position="105"/>
        <end position="129"/>
    </location>
</feature>
<evidence type="ECO:0000256" key="2">
    <source>
        <dbReference type="SAM" id="Phobius"/>
    </source>
</evidence>
<evidence type="ECO:0000313" key="3">
    <source>
        <dbReference type="EMBL" id="KAJ1519100.1"/>
    </source>
</evidence>
<proteinExistence type="predicted"/>
<evidence type="ECO:0000313" key="4">
    <source>
        <dbReference type="Proteomes" id="UP001075354"/>
    </source>
</evidence>
<evidence type="ECO:0000256" key="1">
    <source>
        <dbReference type="SAM" id="MobiDB-lite"/>
    </source>
</evidence>
<keyword evidence="4" id="KW-1185">Reference proteome</keyword>
<keyword evidence="2" id="KW-0812">Transmembrane</keyword>
<dbReference type="AlphaFoldDB" id="A0AAV7WZQ4"/>